<feature type="transmembrane region" description="Helical" evidence="5">
    <location>
        <begin position="32"/>
        <end position="48"/>
    </location>
</feature>
<proteinExistence type="predicted"/>
<feature type="transmembrane region" description="Helical" evidence="5">
    <location>
        <begin position="323"/>
        <end position="342"/>
    </location>
</feature>
<feature type="transmembrane region" description="Helical" evidence="5">
    <location>
        <begin position="296"/>
        <end position="317"/>
    </location>
</feature>
<keyword evidence="7" id="KW-1185">Reference proteome</keyword>
<keyword evidence="4 5" id="KW-0472">Membrane</keyword>
<accession>A0A8J5K2K7</accession>
<evidence type="ECO:0000313" key="7">
    <source>
        <dbReference type="Proteomes" id="UP000747542"/>
    </source>
</evidence>
<dbReference type="AlphaFoldDB" id="A0A8J5K2K7"/>
<evidence type="ECO:0000256" key="3">
    <source>
        <dbReference type="ARBA" id="ARBA00022989"/>
    </source>
</evidence>
<dbReference type="EMBL" id="JAHLQT010023937">
    <property type="protein sequence ID" value="KAG7165700.1"/>
    <property type="molecule type" value="Genomic_DNA"/>
</dbReference>
<comment type="caution">
    <text evidence="6">The sequence shown here is derived from an EMBL/GenBank/DDBJ whole genome shotgun (WGS) entry which is preliminary data.</text>
</comment>
<evidence type="ECO:0000256" key="1">
    <source>
        <dbReference type="ARBA" id="ARBA00004141"/>
    </source>
</evidence>
<name>A0A8J5K2K7_HOMAM</name>
<feature type="transmembrane region" description="Helical" evidence="5">
    <location>
        <begin position="162"/>
        <end position="178"/>
    </location>
</feature>
<gene>
    <name evidence="6" type="ORF">Hamer_G023600</name>
</gene>
<dbReference type="GO" id="GO:0016020">
    <property type="term" value="C:membrane"/>
    <property type="evidence" value="ECO:0007669"/>
    <property type="project" value="UniProtKB-SubCell"/>
</dbReference>
<dbReference type="Pfam" id="PF01925">
    <property type="entry name" value="TauE"/>
    <property type="match status" value="1"/>
</dbReference>
<evidence type="ECO:0000313" key="6">
    <source>
        <dbReference type="EMBL" id="KAG7165700.1"/>
    </source>
</evidence>
<organism evidence="6 7">
    <name type="scientific">Homarus americanus</name>
    <name type="common">American lobster</name>
    <dbReference type="NCBI Taxonomy" id="6706"/>
    <lineage>
        <taxon>Eukaryota</taxon>
        <taxon>Metazoa</taxon>
        <taxon>Ecdysozoa</taxon>
        <taxon>Arthropoda</taxon>
        <taxon>Crustacea</taxon>
        <taxon>Multicrustacea</taxon>
        <taxon>Malacostraca</taxon>
        <taxon>Eumalacostraca</taxon>
        <taxon>Eucarida</taxon>
        <taxon>Decapoda</taxon>
        <taxon>Pleocyemata</taxon>
        <taxon>Astacidea</taxon>
        <taxon>Nephropoidea</taxon>
        <taxon>Nephropidae</taxon>
        <taxon>Homarus</taxon>
    </lineage>
</organism>
<feature type="transmembrane region" description="Helical" evidence="5">
    <location>
        <begin position="271"/>
        <end position="289"/>
    </location>
</feature>
<feature type="transmembrane region" description="Helical" evidence="5">
    <location>
        <begin position="198"/>
        <end position="231"/>
    </location>
</feature>
<keyword evidence="3 5" id="KW-1133">Transmembrane helix</keyword>
<evidence type="ECO:0000256" key="4">
    <source>
        <dbReference type="ARBA" id="ARBA00023136"/>
    </source>
</evidence>
<comment type="subcellular location">
    <subcellularLocation>
        <location evidence="1">Membrane</location>
        <topology evidence="1">Multi-pass membrane protein</topology>
    </subcellularLocation>
</comment>
<protein>
    <submittedName>
        <fullName evidence="6">Putative Sulfite exporter TauE/SafE-containing protein 2</fullName>
    </submittedName>
</protein>
<evidence type="ECO:0000256" key="5">
    <source>
        <dbReference type="SAM" id="Phobius"/>
    </source>
</evidence>
<dbReference type="PANTHER" id="PTHR31154">
    <property type="entry name" value="MEMBRANE TRANSPORTER PROTEIN"/>
    <property type="match status" value="1"/>
</dbReference>
<evidence type="ECO:0000256" key="2">
    <source>
        <dbReference type="ARBA" id="ARBA00022692"/>
    </source>
</evidence>
<dbReference type="Proteomes" id="UP000747542">
    <property type="component" value="Unassembled WGS sequence"/>
</dbReference>
<sequence length="380" mass="42049">QLKQGTGAETGYDTSGNTTGPFSGLSPSRRKFWSLLIPIAFYHFWYWSMMCYKELFYVFEDKYLIAIAMIPGSMIAGMTCVGGGAIAFPVMTLAMDESPIVARDLSITIQANGMLAASFSILFMKVHIERHSLLYSFLGSSAGVIFGLEVIDPILSPSVKKMGFASIFFAFAFTLFLINWNNKRRTYNNIQDLNWWKILLIFVFGFIGGIFTAFAGCGSNIWMFSLLTLFFKISEKVATPTSVILMALNSLVCWGWRSFVTTGMPQESWDYLYVVLPIATMFAPLGAFIGTHFHRLVLAACVYILNTATLVSAFAIVPQTPALTGGSVGLIIGTSVFFAFLFKLGDHIKAKQEENMTQKISGEKKNDVTGSYINDGYINS</sequence>
<dbReference type="InterPro" id="IPR002781">
    <property type="entry name" value="TM_pro_TauE-like"/>
</dbReference>
<feature type="transmembrane region" description="Helical" evidence="5">
    <location>
        <begin position="134"/>
        <end position="155"/>
    </location>
</feature>
<dbReference type="PANTHER" id="PTHR31154:SF4">
    <property type="entry name" value="MEMBRANE TRANSPORTER PROTEIN"/>
    <property type="match status" value="1"/>
</dbReference>
<feature type="transmembrane region" description="Helical" evidence="5">
    <location>
        <begin position="63"/>
        <end position="88"/>
    </location>
</feature>
<feature type="non-terminal residue" evidence="6">
    <location>
        <position position="1"/>
    </location>
</feature>
<keyword evidence="2 5" id="KW-0812">Transmembrane</keyword>
<reference evidence="6" key="1">
    <citation type="journal article" date="2021" name="Sci. Adv.">
        <title>The American lobster genome reveals insights on longevity, neural, and immune adaptations.</title>
        <authorList>
            <person name="Polinski J.M."/>
            <person name="Zimin A.V."/>
            <person name="Clark K.F."/>
            <person name="Kohn A.B."/>
            <person name="Sadowski N."/>
            <person name="Timp W."/>
            <person name="Ptitsyn A."/>
            <person name="Khanna P."/>
            <person name="Romanova D.Y."/>
            <person name="Williams P."/>
            <person name="Greenwood S.J."/>
            <person name="Moroz L.L."/>
            <person name="Walt D.R."/>
            <person name="Bodnar A.G."/>
        </authorList>
    </citation>
    <scope>NUCLEOTIDE SEQUENCE</scope>
    <source>
        <strain evidence="6">GMGI-L3</strain>
    </source>
</reference>